<dbReference type="PANTHER" id="PTHR24171:SF10">
    <property type="entry name" value="ANKYRIN REPEAT DOMAIN-CONTAINING PROTEIN 29-LIKE"/>
    <property type="match status" value="1"/>
</dbReference>
<feature type="repeat" description="ANK" evidence="3">
    <location>
        <begin position="291"/>
        <end position="320"/>
    </location>
</feature>
<dbReference type="InterPro" id="IPR036770">
    <property type="entry name" value="Ankyrin_rpt-contain_sf"/>
</dbReference>
<name>A0A8H6CHF8_9LECA</name>
<dbReference type="Pfam" id="PF12796">
    <property type="entry name" value="Ank_2"/>
    <property type="match status" value="3"/>
</dbReference>
<evidence type="ECO:0000313" key="5">
    <source>
        <dbReference type="EMBL" id="KAF6223284.1"/>
    </source>
</evidence>
<feature type="repeat" description="ANK" evidence="3">
    <location>
        <begin position="357"/>
        <end position="389"/>
    </location>
</feature>
<organism evidence="5 6">
    <name type="scientific">Letharia lupina</name>
    <dbReference type="NCBI Taxonomy" id="560253"/>
    <lineage>
        <taxon>Eukaryota</taxon>
        <taxon>Fungi</taxon>
        <taxon>Dikarya</taxon>
        <taxon>Ascomycota</taxon>
        <taxon>Pezizomycotina</taxon>
        <taxon>Lecanoromycetes</taxon>
        <taxon>OSLEUM clade</taxon>
        <taxon>Lecanoromycetidae</taxon>
        <taxon>Lecanorales</taxon>
        <taxon>Lecanorineae</taxon>
        <taxon>Parmeliaceae</taxon>
        <taxon>Letharia</taxon>
    </lineage>
</organism>
<dbReference type="EMBL" id="JACCJB010000010">
    <property type="protein sequence ID" value="KAF6223284.1"/>
    <property type="molecule type" value="Genomic_DNA"/>
</dbReference>
<reference evidence="5 6" key="1">
    <citation type="journal article" date="2020" name="Genomics">
        <title>Complete, high-quality genomes from long-read metagenomic sequencing of two wolf lichen thalli reveals enigmatic genome architecture.</title>
        <authorList>
            <person name="McKenzie S.K."/>
            <person name="Walston R.F."/>
            <person name="Allen J.L."/>
        </authorList>
    </citation>
    <scope>NUCLEOTIDE SEQUENCE [LARGE SCALE GENOMIC DNA]</scope>
    <source>
        <strain evidence="5">WasteWater1</strain>
    </source>
</reference>
<dbReference type="RefSeq" id="XP_037152501.1">
    <property type="nucleotide sequence ID" value="XM_037291066.1"/>
</dbReference>
<evidence type="ECO:0000256" key="1">
    <source>
        <dbReference type="ARBA" id="ARBA00022737"/>
    </source>
</evidence>
<dbReference type="GeneID" id="59328545"/>
<dbReference type="PROSITE" id="PS50088">
    <property type="entry name" value="ANK_REPEAT"/>
    <property type="match status" value="4"/>
</dbReference>
<dbReference type="Pfam" id="PF22939">
    <property type="entry name" value="WHD_GPIID"/>
    <property type="match status" value="1"/>
</dbReference>
<sequence length="679" mass="75724">MLRKALATLPRTLNDTYARILCNIDEDYQQYALHILQWLAFSARPMHLKEICEVVAIDVNENPQFDPQRRLRDPQDVVEICSSLITVTHRSSGSTELDQKSPEYYGCFIILAHFSVKEYLTSDIIRQGQAVQYSLQEIDCHVSLAKDCLAYLLHFDEVSALPSGVFIEYPLALYVAKNWTKHARVAEKRDHTLCQDFFLTKGEAFNNWIRLKLFHLTTPAEMLPSRLNYAASAGLCESVRLHLDKGADINAKGGPYDYTLRGASRGECPEMVRFLLEKDVHVTIPYSWHGNALQIASSRGHIEMVQMLLEKGADANAQGGKDGSALFEASYSGHVEIVQMLLKEGADVNARGEIRFLSGTALEAAVETHNEEVARLLIENGADVNRVDGPGRDPLELAPYKGFHRLVELILDKDVVVEVQSERYSRALAEASRGRQQEMVQILLDNGTIINAQAMEAALYEESANSLQMLLDPGSDRIDRVELAAIMHLLKMTSQNLNCSSTTGKKGNSSAVPWLLKEGHDPNLPDRDGWTPLHWAAKTGNAETIAILEHAGAKFSIEFIMGWTPDDVAVFHDHKISWKTKTALGCGVQTSEPTQEEDKSTASLKADARDVGRQAFPNISQILERCCGCNLKYCGLKHKCMTCRDSGELFNYCFKCKQSSKDTHPGHIFIESPAIELMA</sequence>
<keyword evidence="1" id="KW-0677">Repeat</keyword>
<dbReference type="PROSITE" id="PS50297">
    <property type="entry name" value="ANK_REP_REGION"/>
    <property type="match status" value="4"/>
</dbReference>
<evidence type="ECO:0000313" key="6">
    <source>
        <dbReference type="Proteomes" id="UP000593566"/>
    </source>
</evidence>
<dbReference type="PANTHER" id="PTHR24171">
    <property type="entry name" value="ANKYRIN REPEAT DOMAIN-CONTAINING PROTEIN 39-RELATED"/>
    <property type="match status" value="1"/>
</dbReference>
<feature type="repeat" description="ANK" evidence="3">
    <location>
        <begin position="321"/>
        <end position="353"/>
    </location>
</feature>
<evidence type="ECO:0000256" key="2">
    <source>
        <dbReference type="ARBA" id="ARBA00023043"/>
    </source>
</evidence>
<dbReference type="InterPro" id="IPR002110">
    <property type="entry name" value="Ankyrin_rpt"/>
</dbReference>
<dbReference type="AlphaFoldDB" id="A0A8H6CHF8"/>
<keyword evidence="6" id="KW-1185">Reference proteome</keyword>
<evidence type="ECO:0000256" key="3">
    <source>
        <dbReference type="PROSITE-ProRule" id="PRU00023"/>
    </source>
</evidence>
<accession>A0A8H6CHF8</accession>
<dbReference type="InterPro" id="IPR054471">
    <property type="entry name" value="GPIID_WHD"/>
</dbReference>
<dbReference type="Proteomes" id="UP000593566">
    <property type="component" value="Unassembled WGS sequence"/>
</dbReference>
<evidence type="ECO:0000259" key="4">
    <source>
        <dbReference type="Pfam" id="PF22939"/>
    </source>
</evidence>
<dbReference type="SMART" id="SM00248">
    <property type="entry name" value="ANK"/>
    <property type="match status" value="7"/>
</dbReference>
<dbReference type="Gene3D" id="1.25.40.20">
    <property type="entry name" value="Ankyrin repeat-containing domain"/>
    <property type="match status" value="1"/>
</dbReference>
<feature type="repeat" description="ANK" evidence="3">
    <location>
        <begin position="528"/>
        <end position="560"/>
    </location>
</feature>
<gene>
    <name evidence="5" type="ORF">HO133_000126</name>
</gene>
<proteinExistence type="predicted"/>
<keyword evidence="2 3" id="KW-0040">ANK repeat</keyword>
<comment type="caution">
    <text evidence="5">The sequence shown here is derived from an EMBL/GenBank/DDBJ whole genome shotgun (WGS) entry which is preliminary data.</text>
</comment>
<dbReference type="SUPFAM" id="SSF48403">
    <property type="entry name" value="Ankyrin repeat"/>
    <property type="match status" value="1"/>
</dbReference>
<feature type="domain" description="GPI inositol-deacylase winged helix" evidence="4">
    <location>
        <begin position="28"/>
        <end position="125"/>
    </location>
</feature>
<protein>
    <recommendedName>
        <fullName evidence="4">GPI inositol-deacylase winged helix domain-containing protein</fullName>
    </recommendedName>
</protein>